<accession>A0A1H2V3I3</accession>
<feature type="compositionally biased region" description="Gly residues" evidence="1">
    <location>
        <begin position="142"/>
        <end position="151"/>
    </location>
</feature>
<proteinExistence type="predicted"/>
<dbReference type="NCBIfam" id="TIGR04174">
    <property type="entry name" value="IPTL_CTERM"/>
    <property type="match status" value="1"/>
</dbReference>
<evidence type="ECO:0000259" key="5">
    <source>
        <dbReference type="Pfam" id="PF21722"/>
    </source>
</evidence>
<feature type="domain" description="Glycine-rich" evidence="5">
    <location>
        <begin position="40"/>
        <end position="236"/>
    </location>
</feature>
<dbReference type="Proteomes" id="UP000198816">
    <property type="component" value="Unassembled WGS sequence"/>
</dbReference>
<gene>
    <name evidence="6" type="ORF">SAMN05421783_106115</name>
</gene>
<organism evidence="6 7">
    <name type="scientific">Thiocapsa roseopersicina</name>
    <dbReference type="NCBI Taxonomy" id="1058"/>
    <lineage>
        <taxon>Bacteria</taxon>
        <taxon>Pseudomonadati</taxon>
        <taxon>Pseudomonadota</taxon>
        <taxon>Gammaproteobacteria</taxon>
        <taxon>Chromatiales</taxon>
        <taxon>Chromatiaceae</taxon>
        <taxon>Thiocapsa</taxon>
    </lineage>
</organism>
<evidence type="ECO:0000313" key="7">
    <source>
        <dbReference type="Proteomes" id="UP000198816"/>
    </source>
</evidence>
<dbReference type="InterPro" id="IPR013783">
    <property type="entry name" value="Ig-like_fold"/>
</dbReference>
<keyword evidence="2" id="KW-1133">Transmembrane helix</keyword>
<evidence type="ECO:0000256" key="3">
    <source>
        <dbReference type="SAM" id="SignalP"/>
    </source>
</evidence>
<dbReference type="EMBL" id="FNNZ01000006">
    <property type="protein sequence ID" value="SDW62887.1"/>
    <property type="molecule type" value="Genomic_DNA"/>
</dbReference>
<evidence type="ECO:0000259" key="4">
    <source>
        <dbReference type="Pfam" id="PF18203"/>
    </source>
</evidence>
<dbReference type="Gene3D" id="2.60.40.10">
    <property type="entry name" value="Immunoglobulins"/>
    <property type="match status" value="1"/>
</dbReference>
<dbReference type="InterPro" id="IPR049304">
    <property type="entry name" value="Gly_rich_dom"/>
</dbReference>
<feature type="region of interest" description="Disordered" evidence="1">
    <location>
        <begin position="198"/>
        <end position="228"/>
    </location>
</feature>
<evidence type="ECO:0000256" key="1">
    <source>
        <dbReference type="SAM" id="MobiDB-lite"/>
    </source>
</evidence>
<sequence>MRTRLALPLTGLLFAPSFLIPGAALSADCAVGVAAAGPCTVPANVFEVTVGAWGGGGAGGGSGNASIASARGGGGGGGGGFAQSAIAVTPGETLNVIVGAGGAGSSAANGANGGDSTIDGYQDEILAKGGAGGIRNVSGGPTPTGGAGGSANIGDSTANGANGTAGATGFGISSGAGGKGADAGGGAGGAAISDTGGTSNGNAGSAPGGAGSGSRTSQSGGSRTGGAGAAGRVTLAFTVSDPDPALSGITVGGGPGPVNVPADGSSSATIAVTVVDGDENPLSGSVVLGADSATTVITPLLAPTTTGAFAPMVGATATAPLIDGVATFTVTNTVVESVTYSAVAYTDPDQPPPVNGFAPAAIADIGDGVVVVFQALPPPVGTAIPTMSAYGLFAMTGLLGLLAGWHQRRRRG</sequence>
<keyword evidence="2" id="KW-0472">Membrane</keyword>
<feature type="transmembrane region" description="Helical" evidence="2">
    <location>
        <begin position="387"/>
        <end position="405"/>
    </location>
</feature>
<keyword evidence="3" id="KW-0732">Signal</keyword>
<dbReference type="STRING" id="1058.SAMN05421783_106115"/>
<evidence type="ECO:0000256" key="2">
    <source>
        <dbReference type="SAM" id="Phobius"/>
    </source>
</evidence>
<dbReference type="Pfam" id="PF18203">
    <property type="entry name" value="IPTL-CTERM"/>
    <property type="match status" value="1"/>
</dbReference>
<dbReference type="InterPro" id="IPR026442">
    <property type="entry name" value="IPTL_CTERM"/>
</dbReference>
<name>A0A1H2V3I3_THIRO</name>
<dbReference type="AlphaFoldDB" id="A0A1H2V3I3"/>
<evidence type="ECO:0000313" key="6">
    <source>
        <dbReference type="EMBL" id="SDW62887.1"/>
    </source>
</evidence>
<keyword evidence="7" id="KW-1185">Reference proteome</keyword>
<feature type="domain" description="IPTL-CTERM protein sorting" evidence="4">
    <location>
        <begin position="382"/>
        <end position="410"/>
    </location>
</feature>
<feature type="chain" id="PRO_5011782241" evidence="3">
    <location>
        <begin position="27"/>
        <end position="412"/>
    </location>
</feature>
<feature type="signal peptide" evidence="3">
    <location>
        <begin position="1"/>
        <end position="26"/>
    </location>
</feature>
<feature type="region of interest" description="Disordered" evidence="1">
    <location>
        <begin position="132"/>
        <end position="153"/>
    </location>
</feature>
<protein>
    <submittedName>
        <fullName evidence="6">IPTL-CTERM protein sorting domain-containing protein</fullName>
    </submittedName>
</protein>
<keyword evidence="2" id="KW-0812">Transmembrane</keyword>
<dbReference type="Pfam" id="PF21722">
    <property type="entry name" value="Gly_rich_2"/>
    <property type="match status" value="1"/>
</dbReference>
<reference evidence="7" key="1">
    <citation type="submission" date="2016-10" db="EMBL/GenBank/DDBJ databases">
        <authorList>
            <person name="Varghese N."/>
            <person name="Submissions S."/>
        </authorList>
    </citation>
    <scope>NUCLEOTIDE SEQUENCE [LARGE SCALE GENOMIC DNA]</scope>
    <source>
        <strain evidence="7">DSM 217</strain>
    </source>
</reference>